<dbReference type="AlphaFoldDB" id="A0A917VPI1"/>
<accession>A0A917VPI1</accession>
<feature type="region of interest" description="Disordered" evidence="1">
    <location>
        <begin position="1"/>
        <end position="25"/>
    </location>
</feature>
<protein>
    <submittedName>
        <fullName evidence="2">Uncharacterized protein</fullName>
    </submittedName>
</protein>
<dbReference type="RefSeq" id="WP_189326448.1">
    <property type="nucleotide sequence ID" value="NZ_BMPQ01000031.1"/>
</dbReference>
<keyword evidence="3" id="KW-1185">Reference proteome</keyword>
<comment type="caution">
    <text evidence="2">The sequence shown here is derived from an EMBL/GenBank/DDBJ whole genome shotgun (WGS) entry which is preliminary data.</text>
</comment>
<reference evidence="2" key="2">
    <citation type="submission" date="2020-09" db="EMBL/GenBank/DDBJ databases">
        <authorList>
            <person name="Sun Q."/>
            <person name="Ohkuma M."/>
        </authorList>
    </citation>
    <scope>NUCLEOTIDE SEQUENCE</scope>
    <source>
        <strain evidence="2">JCM 3035</strain>
    </source>
</reference>
<dbReference type="Proteomes" id="UP000637788">
    <property type="component" value="Unassembled WGS sequence"/>
</dbReference>
<evidence type="ECO:0000256" key="1">
    <source>
        <dbReference type="SAM" id="MobiDB-lite"/>
    </source>
</evidence>
<gene>
    <name evidence="2" type="ORF">GCM10010094_77240</name>
</gene>
<evidence type="ECO:0000313" key="3">
    <source>
        <dbReference type="Proteomes" id="UP000637788"/>
    </source>
</evidence>
<dbReference type="EMBL" id="BMPQ01000031">
    <property type="protein sequence ID" value="GGL05010.1"/>
    <property type="molecule type" value="Genomic_DNA"/>
</dbReference>
<feature type="region of interest" description="Disordered" evidence="1">
    <location>
        <begin position="46"/>
        <end position="78"/>
    </location>
</feature>
<sequence>MAIEARGGASERRQLAPALVDTGPPVEVPVGAWTSLFGVPVGVALLRSGKRRPKSPRPDGPSGTRLPSGGATASEEAR</sequence>
<organism evidence="2 3">
    <name type="scientific">Streptomyces flaveus</name>
    <dbReference type="NCBI Taxonomy" id="66370"/>
    <lineage>
        <taxon>Bacteria</taxon>
        <taxon>Bacillati</taxon>
        <taxon>Actinomycetota</taxon>
        <taxon>Actinomycetes</taxon>
        <taxon>Kitasatosporales</taxon>
        <taxon>Streptomycetaceae</taxon>
        <taxon>Streptomyces</taxon>
        <taxon>Streptomyces aurantiacus group</taxon>
    </lineage>
</organism>
<name>A0A917VPI1_9ACTN</name>
<proteinExistence type="predicted"/>
<reference evidence="2" key="1">
    <citation type="journal article" date="2014" name="Int. J. Syst. Evol. Microbiol.">
        <title>Complete genome sequence of Corynebacterium casei LMG S-19264T (=DSM 44701T), isolated from a smear-ripened cheese.</title>
        <authorList>
            <consortium name="US DOE Joint Genome Institute (JGI-PGF)"/>
            <person name="Walter F."/>
            <person name="Albersmeier A."/>
            <person name="Kalinowski J."/>
            <person name="Ruckert C."/>
        </authorList>
    </citation>
    <scope>NUCLEOTIDE SEQUENCE</scope>
    <source>
        <strain evidence="2">JCM 3035</strain>
    </source>
</reference>
<evidence type="ECO:0000313" key="2">
    <source>
        <dbReference type="EMBL" id="GGL05010.1"/>
    </source>
</evidence>